<feature type="compositionally biased region" description="Low complexity" evidence="11">
    <location>
        <begin position="287"/>
        <end position="299"/>
    </location>
</feature>
<comment type="function">
    <text evidence="10">Essential for the assembly of the distal half of centrioles, required for centriole elongation. Acts as a negative regulator of centriole elongation.</text>
</comment>
<dbReference type="InterPro" id="IPR033351">
    <property type="entry name" value="POC5"/>
</dbReference>
<keyword evidence="6" id="KW-0175">Coiled coil</keyword>
<evidence type="ECO:0000256" key="2">
    <source>
        <dbReference type="ARBA" id="ARBA00010411"/>
    </source>
</evidence>
<protein>
    <recommendedName>
        <fullName evidence="3">Centrosomal protein POC5</fullName>
    </recommendedName>
    <alternativeName>
        <fullName evidence="9">Protein of centriole 5</fullName>
    </alternativeName>
</protein>
<feature type="region of interest" description="Disordered" evidence="11">
    <location>
        <begin position="285"/>
        <end position="307"/>
    </location>
</feature>
<dbReference type="AlphaFoldDB" id="A0A9W6YHV6"/>
<keyword evidence="4" id="KW-0963">Cytoplasm</keyword>
<feature type="compositionally biased region" description="Polar residues" evidence="11">
    <location>
        <begin position="123"/>
        <end position="150"/>
    </location>
</feature>
<evidence type="ECO:0000256" key="1">
    <source>
        <dbReference type="ARBA" id="ARBA00004114"/>
    </source>
</evidence>
<accession>A0A9W6YHV6</accession>
<evidence type="ECO:0000256" key="4">
    <source>
        <dbReference type="ARBA" id="ARBA00022490"/>
    </source>
</evidence>
<organism evidence="12 13">
    <name type="scientific">Phytophthora fragariaefolia</name>
    <dbReference type="NCBI Taxonomy" id="1490495"/>
    <lineage>
        <taxon>Eukaryota</taxon>
        <taxon>Sar</taxon>
        <taxon>Stramenopiles</taxon>
        <taxon>Oomycota</taxon>
        <taxon>Peronosporomycetes</taxon>
        <taxon>Peronosporales</taxon>
        <taxon>Peronosporaceae</taxon>
        <taxon>Phytophthora</taxon>
    </lineage>
</organism>
<comment type="caution">
    <text evidence="12">The sequence shown here is derived from an EMBL/GenBank/DDBJ whole genome shotgun (WGS) entry which is preliminary data.</text>
</comment>
<dbReference type="OrthoDB" id="68908at2759"/>
<dbReference type="PANTHER" id="PTHR28618:SF1">
    <property type="entry name" value="CENTROSOMAL PROTEIN POC5"/>
    <property type="match status" value="1"/>
</dbReference>
<keyword evidence="8" id="KW-0131">Cell cycle</keyword>
<dbReference type="PANTHER" id="PTHR28618">
    <property type="entry name" value="CENTROSOMAL PROTEIN POC5"/>
    <property type="match status" value="1"/>
</dbReference>
<evidence type="ECO:0000256" key="10">
    <source>
        <dbReference type="ARBA" id="ARBA00049959"/>
    </source>
</evidence>
<evidence type="ECO:0000256" key="11">
    <source>
        <dbReference type="SAM" id="MobiDB-lite"/>
    </source>
</evidence>
<keyword evidence="13" id="KW-1185">Reference proteome</keyword>
<dbReference type="Proteomes" id="UP001165121">
    <property type="component" value="Unassembled WGS sequence"/>
</dbReference>
<gene>
    <name evidence="12" type="ORF">Pfra01_002931100</name>
</gene>
<name>A0A9W6YHV6_9STRA</name>
<comment type="subcellular location">
    <subcellularLocation>
        <location evidence="1">Cytoplasm</location>
        <location evidence="1">Cytoskeleton</location>
        <location evidence="1">Microtubule organizing center</location>
        <location evidence="1">Centrosome</location>
        <location evidence="1">Centriole</location>
    </subcellularLocation>
</comment>
<feature type="region of interest" description="Disordered" evidence="11">
    <location>
        <begin position="195"/>
        <end position="214"/>
    </location>
</feature>
<reference evidence="12" key="1">
    <citation type="submission" date="2023-04" db="EMBL/GenBank/DDBJ databases">
        <title>Phytophthora fragariaefolia NBRC 109709.</title>
        <authorList>
            <person name="Ichikawa N."/>
            <person name="Sato H."/>
            <person name="Tonouchi N."/>
        </authorList>
    </citation>
    <scope>NUCLEOTIDE SEQUENCE</scope>
    <source>
        <strain evidence="12">NBRC 109709</strain>
    </source>
</reference>
<evidence type="ECO:0000256" key="8">
    <source>
        <dbReference type="ARBA" id="ARBA00023306"/>
    </source>
</evidence>
<evidence type="ECO:0000256" key="3">
    <source>
        <dbReference type="ARBA" id="ARBA00014910"/>
    </source>
</evidence>
<evidence type="ECO:0000256" key="9">
    <source>
        <dbReference type="ARBA" id="ARBA00031694"/>
    </source>
</evidence>
<dbReference type="EMBL" id="BSXT01018864">
    <property type="protein sequence ID" value="GMG15028.1"/>
    <property type="molecule type" value="Genomic_DNA"/>
</dbReference>
<evidence type="ECO:0000256" key="7">
    <source>
        <dbReference type="ARBA" id="ARBA00023212"/>
    </source>
</evidence>
<keyword evidence="7" id="KW-0206">Cytoskeleton</keyword>
<proteinExistence type="inferred from homology"/>
<feature type="region of interest" description="Disordered" evidence="11">
    <location>
        <begin position="120"/>
        <end position="160"/>
    </location>
</feature>
<feature type="region of interest" description="Disordered" evidence="11">
    <location>
        <begin position="230"/>
        <end position="258"/>
    </location>
</feature>
<dbReference type="GO" id="GO:0005814">
    <property type="term" value="C:centriole"/>
    <property type="evidence" value="ECO:0007669"/>
    <property type="project" value="UniProtKB-SubCell"/>
</dbReference>
<evidence type="ECO:0000256" key="5">
    <source>
        <dbReference type="ARBA" id="ARBA00022737"/>
    </source>
</evidence>
<evidence type="ECO:0000313" key="13">
    <source>
        <dbReference type="Proteomes" id="UP001165121"/>
    </source>
</evidence>
<evidence type="ECO:0000313" key="12">
    <source>
        <dbReference type="EMBL" id="GMG15028.1"/>
    </source>
</evidence>
<evidence type="ECO:0000256" key="6">
    <source>
        <dbReference type="ARBA" id="ARBA00023054"/>
    </source>
</evidence>
<comment type="similarity">
    <text evidence="2">Belongs to the POC5 family.</text>
</comment>
<sequence>MVPIRLYFKSSLKTSKIVMNIASLKWRKNISSKSIRCFADDDNLFPTSKSNIHFCQTSQLQQELNEAKCQVAESHKCRQKLEEDLRLIFLRGVSAMNIEALTAFGSSHKVNHKLGMQGRLVPSSRQQQSCSTDVTAPIEKTTSSSLNGLSDHTPMAKEPPPESIMDSAIPVVPDTGGACPAPTPTEVSVLRTNSSQAQYRTQTGSGWTRPTSTSGLRSAEMVHQHEFSLPVGPQSASRPAFPSCRPYPTALPTRKKSSNSKYQVEMQYMRSTVAASAARVIGGTSTRPVSVTRSPWSSSRTRRSQCL</sequence>
<keyword evidence="5" id="KW-0677">Repeat</keyword>